<accession>A0ABS8TPE3</accession>
<sequence>MMEEDVIPSLKAILEAQNDILDLESSFNDNKLEGSFLKKGNPYSFWAFFSDGLTGPKVSLCPPMVLARALWKPFC</sequence>
<evidence type="ECO:0000313" key="1">
    <source>
        <dbReference type="EMBL" id="MCD7472774.1"/>
    </source>
</evidence>
<organism evidence="1 2">
    <name type="scientific">Datura stramonium</name>
    <name type="common">Jimsonweed</name>
    <name type="synonym">Common thornapple</name>
    <dbReference type="NCBI Taxonomy" id="4076"/>
    <lineage>
        <taxon>Eukaryota</taxon>
        <taxon>Viridiplantae</taxon>
        <taxon>Streptophyta</taxon>
        <taxon>Embryophyta</taxon>
        <taxon>Tracheophyta</taxon>
        <taxon>Spermatophyta</taxon>
        <taxon>Magnoliopsida</taxon>
        <taxon>eudicotyledons</taxon>
        <taxon>Gunneridae</taxon>
        <taxon>Pentapetalae</taxon>
        <taxon>asterids</taxon>
        <taxon>lamiids</taxon>
        <taxon>Solanales</taxon>
        <taxon>Solanaceae</taxon>
        <taxon>Solanoideae</taxon>
        <taxon>Datureae</taxon>
        <taxon>Datura</taxon>
    </lineage>
</organism>
<evidence type="ECO:0000313" key="2">
    <source>
        <dbReference type="Proteomes" id="UP000823775"/>
    </source>
</evidence>
<dbReference type="PANTHER" id="PTHR36341:SF3">
    <property type="entry name" value="DUF2996 FAMILY PROTEIN"/>
    <property type="match status" value="1"/>
</dbReference>
<dbReference type="EMBL" id="JACEIK010001871">
    <property type="protein sequence ID" value="MCD7472774.1"/>
    <property type="molecule type" value="Genomic_DNA"/>
</dbReference>
<name>A0ABS8TPE3_DATST</name>
<protein>
    <submittedName>
        <fullName evidence="1">Uncharacterized protein</fullName>
    </submittedName>
</protein>
<gene>
    <name evidence="1" type="ORF">HAX54_014133</name>
</gene>
<reference evidence="1 2" key="1">
    <citation type="journal article" date="2021" name="BMC Genomics">
        <title>Datura genome reveals duplications of psychoactive alkaloid biosynthetic genes and high mutation rate following tissue culture.</title>
        <authorList>
            <person name="Rajewski A."/>
            <person name="Carter-House D."/>
            <person name="Stajich J."/>
            <person name="Litt A."/>
        </authorList>
    </citation>
    <scope>NUCLEOTIDE SEQUENCE [LARGE SCALE GENOMIC DNA]</scope>
    <source>
        <strain evidence="1">AR-01</strain>
    </source>
</reference>
<comment type="caution">
    <text evidence="1">The sequence shown here is derived from an EMBL/GenBank/DDBJ whole genome shotgun (WGS) entry which is preliminary data.</text>
</comment>
<keyword evidence="2" id="KW-1185">Reference proteome</keyword>
<dbReference type="PANTHER" id="PTHR36341">
    <property type="entry name" value="DUF2996 FAMILY PROTEIN"/>
    <property type="match status" value="1"/>
</dbReference>
<dbReference type="InterPro" id="IPR021374">
    <property type="entry name" value="DUF2996"/>
</dbReference>
<proteinExistence type="predicted"/>
<dbReference type="Proteomes" id="UP000823775">
    <property type="component" value="Unassembled WGS sequence"/>
</dbReference>